<accession>A0A250XTL4</accession>
<dbReference type="PANTHER" id="PTHR14150">
    <property type="entry name" value="U3 SMALL NUCLEOLAR RNA-ASSOCIATED PROTEIN 14"/>
    <property type="match status" value="1"/>
</dbReference>
<keyword evidence="2" id="KW-0597">Phosphoprotein</keyword>
<reference evidence="5 6" key="1">
    <citation type="submission" date="2017-08" db="EMBL/GenBank/DDBJ databases">
        <title>Acidophilic green algal genome provides insights into adaptation to an acidic environment.</title>
        <authorList>
            <person name="Hirooka S."/>
            <person name="Hirose Y."/>
            <person name="Kanesaki Y."/>
            <person name="Higuchi S."/>
            <person name="Fujiwara T."/>
            <person name="Onuma R."/>
            <person name="Era A."/>
            <person name="Ohbayashi R."/>
            <person name="Uzuka A."/>
            <person name="Nozaki H."/>
            <person name="Yoshikawa H."/>
            <person name="Miyagishima S.Y."/>
        </authorList>
    </citation>
    <scope>NUCLEOTIDE SEQUENCE [LARGE SCALE GENOMIC DNA]</scope>
    <source>
        <strain evidence="5 6">NIES-2499</strain>
    </source>
</reference>
<organism evidence="5 6">
    <name type="scientific">Chlamydomonas eustigma</name>
    <dbReference type="NCBI Taxonomy" id="1157962"/>
    <lineage>
        <taxon>Eukaryota</taxon>
        <taxon>Viridiplantae</taxon>
        <taxon>Chlorophyta</taxon>
        <taxon>core chlorophytes</taxon>
        <taxon>Chlorophyceae</taxon>
        <taxon>CS clade</taxon>
        <taxon>Chlamydomonadales</taxon>
        <taxon>Chlamydomonadaceae</taxon>
        <taxon>Chlamydomonas</taxon>
    </lineage>
</organism>
<dbReference type="PANTHER" id="PTHR14150:SF12">
    <property type="entry name" value="U3 SMALL NUCLEOLAR RNA-ASSOCIATED PROTEIN 14 HOMOLOG A"/>
    <property type="match status" value="1"/>
</dbReference>
<comment type="caution">
    <text evidence="5">The sequence shown here is derived from an EMBL/GenBank/DDBJ whole genome shotgun (WGS) entry which is preliminary data.</text>
</comment>
<feature type="region of interest" description="Disordered" evidence="4">
    <location>
        <begin position="173"/>
        <end position="193"/>
    </location>
</feature>
<sequence>MFSGDDVEAEFAAEKAEDVASELPEIEEPSTLPGWGVWLLNIRMNAIFFGSPVNVWYRDRETAAAGRSDAKIRNVVINEKWDKKAAKYTASSLPFPYTSKEVYESSLRQPLGPEYNPDSSFRNLTRPAVLKTTGVVITPARYGKNTARDAAAGITVDERGVARVEGGMTVLAQKSGKEGTKKQQGSAQLIRGGISGSFSKSLTAEKKRQRRI</sequence>
<evidence type="ECO:0000256" key="3">
    <source>
        <dbReference type="ARBA" id="ARBA00023242"/>
    </source>
</evidence>
<dbReference type="STRING" id="1157962.A0A250XTL4"/>
<name>A0A250XTL4_9CHLO</name>
<evidence type="ECO:0000256" key="2">
    <source>
        <dbReference type="ARBA" id="ARBA00022553"/>
    </source>
</evidence>
<dbReference type="GO" id="GO:0032040">
    <property type="term" value="C:small-subunit processome"/>
    <property type="evidence" value="ECO:0007669"/>
    <property type="project" value="InterPro"/>
</dbReference>
<dbReference type="EMBL" id="BEGY01000294">
    <property type="protein sequence ID" value="GAX86408.1"/>
    <property type="molecule type" value="Genomic_DNA"/>
</dbReference>
<dbReference type="OrthoDB" id="277439at2759"/>
<proteinExistence type="predicted"/>
<evidence type="ECO:0000313" key="6">
    <source>
        <dbReference type="Proteomes" id="UP000232323"/>
    </source>
</evidence>
<evidence type="ECO:0000256" key="4">
    <source>
        <dbReference type="SAM" id="MobiDB-lite"/>
    </source>
</evidence>
<evidence type="ECO:0000313" key="5">
    <source>
        <dbReference type="EMBL" id="GAX86408.1"/>
    </source>
</evidence>
<dbReference type="GO" id="GO:0006364">
    <property type="term" value="P:rRNA processing"/>
    <property type="evidence" value="ECO:0007669"/>
    <property type="project" value="InterPro"/>
</dbReference>
<dbReference type="Proteomes" id="UP000232323">
    <property type="component" value="Unassembled WGS sequence"/>
</dbReference>
<gene>
    <name evidence="5" type="ORF">CEUSTIGMA_g13818.t1</name>
</gene>
<keyword evidence="6" id="KW-1185">Reference proteome</keyword>
<evidence type="ECO:0000256" key="1">
    <source>
        <dbReference type="ARBA" id="ARBA00004604"/>
    </source>
</evidence>
<dbReference type="InterPro" id="IPR006709">
    <property type="entry name" value="SSU_processome_Utp14"/>
</dbReference>
<dbReference type="Pfam" id="PF04615">
    <property type="entry name" value="Utp14"/>
    <property type="match status" value="1"/>
</dbReference>
<keyword evidence="3" id="KW-0539">Nucleus</keyword>
<protein>
    <submittedName>
        <fullName evidence="5">Uncharacterized protein</fullName>
    </submittedName>
</protein>
<comment type="subcellular location">
    <subcellularLocation>
        <location evidence="1">Nucleus</location>
        <location evidence="1">Nucleolus</location>
    </subcellularLocation>
</comment>
<dbReference type="AlphaFoldDB" id="A0A250XTL4"/>